<dbReference type="PANTHER" id="PTHR42928">
    <property type="entry name" value="TRICARBOXYLATE-BINDING PROTEIN"/>
    <property type="match status" value="1"/>
</dbReference>
<gene>
    <name evidence="3" type="ORF">CH338_02625</name>
</gene>
<dbReference type="InterPro" id="IPR042100">
    <property type="entry name" value="Bug_dom1"/>
</dbReference>
<dbReference type="CDD" id="cd13578">
    <property type="entry name" value="PBP2_Bug27"/>
    <property type="match status" value="1"/>
</dbReference>
<dbReference type="Pfam" id="PF03401">
    <property type="entry name" value="TctC"/>
    <property type="match status" value="1"/>
</dbReference>
<organism evidence="3 4">
    <name type="scientific">Rhodoplanes elegans</name>
    <dbReference type="NCBI Taxonomy" id="29408"/>
    <lineage>
        <taxon>Bacteria</taxon>
        <taxon>Pseudomonadati</taxon>
        <taxon>Pseudomonadota</taxon>
        <taxon>Alphaproteobacteria</taxon>
        <taxon>Hyphomicrobiales</taxon>
        <taxon>Nitrobacteraceae</taxon>
        <taxon>Rhodoplanes</taxon>
    </lineage>
</organism>
<dbReference type="EMBL" id="NPEU01000014">
    <property type="protein sequence ID" value="RAI41569.1"/>
    <property type="molecule type" value="Genomic_DNA"/>
</dbReference>
<dbReference type="OrthoDB" id="7375033at2"/>
<dbReference type="SUPFAM" id="SSF53850">
    <property type="entry name" value="Periplasmic binding protein-like II"/>
    <property type="match status" value="1"/>
</dbReference>
<proteinExistence type="inferred from homology"/>
<dbReference type="Proteomes" id="UP000248863">
    <property type="component" value="Unassembled WGS sequence"/>
</dbReference>
<evidence type="ECO:0000256" key="2">
    <source>
        <dbReference type="SAM" id="SignalP"/>
    </source>
</evidence>
<comment type="similarity">
    <text evidence="1">Belongs to the UPF0065 (bug) family.</text>
</comment>
<name>A0A327KRV2_9BRAD</name>
<protein>
    <recommendedName>
        <fullName evidence="5">Tripartite tricarboxylate transporter substrate binding protein</fullName>
    </recommendedName>
</protein>
<evidence type="ECO:0008006" key="5">
    <source>
        <dbReference type="Google" id="ProtNLM"/>
    </source>
</evidence>
<evidence type="ECO:0000313" key="3">
    <source>
        <dbReference type="EMBL" id="RAI41569.1"/>
    </source>
</evidence>
<evidence type="ECO:0000313" key="4">
    <source>
        <dbReference type="Proteomes" id="UP000248863"/>
    </source>
</evidence>
<accession>A0A327KRV2</accession>
<feature type="chain" id="PRO_5016252724" description="Tripartite tricarboxylate transporter substrate binding protein" evidence="2">
    <location>
        <begin position="21"/>
        <end position="318"/>
    </location>
</feature>
<keyword evidence="2" id="KW-0732">Signal</keyword>
<sequence>MLAKWAAVLGLTLITTSAAAQPWPSRPITLVVPYAAGGSSDVLGRLLAERLSKSLGQQIVIDNRAGAGSRIGTEIVAKAAPDGYTLLLADMPHTIVPGIQKGVPYHPVRDFTPVGLIGTTSMVLFVNAGVSAKTAPDLVALAKAKPDTVTIASGGIGSTTHLTAELFQARTDTKLVHVPFRGAGPAVNDLYAGHVQSAFTTLATASTMLDGGGIRALAIASETRLASRPTIPTFKESGIDLVVEHWWGILAPAGVPAEITAKLHRELAAVLAAPDFAVKLEPLGVAPSTRSPAEFRALLESETARWAEIVRSVGVVVP</sequence>
<dbReference type="RefSeq" id="WP_111355487.1">
    <property type="nucleotide sequence ID" value="NZ_NHSK01000187.1"/>
</dbReference>
<dbReference type="Gene3D" id="3.40.190.10">
    <property type="entry name" value="Periplasmic binding protein-like II"/>
    <property type="match status" value="1"/>
</dbReference>
<dbReference type="InterPro" id="IPR005064">
    <property type="entry name" value="BUG"/>
</dbReference>
<reference evidence="3 4" key="1">
    <citation type="submission" date="2017-07" db="EMBL/GenBank/DDBJ databases">
        <title>Draft Genome Sequences of Select Purple Nonsulfur Bacteria.</title>
        <authorList>
            <person name="Lasarre B."/>
            <person name="Mckinlay J.B."/>
        </authorList>
    </citation>
    <scope>NUCLEOTIDE SEQUENCE [LARGE SCALE GENOMIC DNA]</scope>
    <source>
        <strain evidence="3 4">DSM 11907</strain>
    </source>
</reference>
<evidence type="ECO:0000256" key="1">
    <source>
        <dbReference type="ARBA" id="ARBA00006987"/>
    </source>
</evidence>
<comment type="caution">
    <text evidence="3">The sequence shown here is derived from an EMBL/GenBank/DDBJ whole genome shotgun (WGS) entry which is preliminary data.</text>
</comment>
<dbReference type="PIRSF" id="PIRSF017082">
    <property type="entry name" value="YflP"/>
    <property type="match status" value="1"/>
</dbReference>
<feature type="signal peptide" evidence="2">
    <location>
        <begin position="1"/>
        <end position="20"/>
    </location>
</feature>
<keyword evidence="4" id="KW-1185">Reference proteome</keyword>
<dbReference type="Gene3D" id="3.40.190.150">
    <property type="entry name" value="Bordetella uptake gene, domain 1"/>
    <property type="match status" value="1"/>
</dbReference>
<dbReference type="AlphaFoldDB" id="A0A327KRV2"/>
<dbReference type="PANTHER" id="PTHR42928:SF5">
    <property type="entry name" value="BLR1237 PROTEIN"/>
    <property type="match status" value="1"/>
</dbReference>